<keyword evidence="1" id="KW-0067">ATP-binding</keyword>
<dbReference type="GO" id="GO:0032543">
    <property type="term" value="P:mitochondrial translation"/>
    <property type="evidence" value="ECO:0007669"/>
    <property type="project" value="UniProtKB-UniRule"/>
</dbReference>
<dbReference type="GO" id="GO:0005524">
    <property type="term" value="F:ATP binding"/>
    <property type="evidence" value="ECO:0007669"/>
    <property type="project" value="UniProtKB-KW"/>
</dbReference>
<keyword evidence="1" id="KW-0496">Mitochondrion</keyword>
<keyword evidence="3" id="KW-1185">Reference proteome</keyword>
<dbReference type="GO" id="GO:0006450">
    <property type="term" value="P:regulation of translational fidelity"/>
    <property type="evidence" value="ECO:0007669"/>
    <property type="project" value="InterPro"/>
</dbReference>
<gene>
    <name evidence="2" type="ORF">HOLleu_09779</name>
</gene>
<evidence type="ECO:0000256" key="1">
    <source>
        <dbReference type="HAMAP-Rule" id="MF_03149"/>
    </source>
</evidence>
<dbReference type="InterPro" id="IPR003837">
    <property type="entry name" value="GatC"/>
</dbReference>
<dbReference type="EC" id="6.3.5.-" evidence="1"/>
<dbReference type="Proteomes" id="UP001152320">
    <property type="component" value="Chromosome 4"/>
</dbReference>
<evidence type="ECO:0000313" key="3">
    <source>
        <dbReference type="Proteomes" id="UP001152320"/>
    </source>
</evidence>
<comment type="subcellular location">
    <subcellularLocation>
        <location evidence="1">Mitochondrion</location>
    </subcellularLocation>
</comment>
<dbReference type="GO" id="GO:0070681">
    <property type="term" value="P:glutaminyl-tRNAGln biosynthesis via transamidation"/>
    <property type="evidence" value="ECO:0007669"/>
    <property type="project" value="UniProtKB-UniRule"/>
</dbReference>
<comment type="caution">
    <text evidence="2">The sequence shown here is derived from an EMBL/GenBank/DDBJ whole genome shotgun (WGS) entry which is preliminary data.</text>
</comment>
<dbReference type="InterPro" id="IPR036113">
    <property type="entry name" value="Asp/Glu-ADT_sf_sub_c"/>
</dbReference>
<dbReference type="Pfam" id="PF02686">
    <property type="entry name" value="GatC"/>
    <property type="match status" value="1"/>
</dbReference>
<evidence type="ECO:0000313" key="2">
    <source>
        <dbReference type="EMBL" id="KAJ8042899.1"/>
    </source>
</evidence>
<name>A0A9Q1HE47_HOLLE</name>
<dbReference type="GO" id="GO:0005739">
    <property type="term" value="C:mitochondrion"/>
    <property type="evidence" value="ECO:0007669"/>
    <property type="project" value="UniProtKB-SubCell"/>
</dbReference>
<dbReference type="HAMAP" id="MF_00122">
    <property type="entry name" value="GatC"/>
    <property type="match status" value="1"/>
</dbReference>
<protein>
    <recommendedName>
        <fullName evidence="1">Glutamyl-tRNA(Gln) amidotransferase subunit C, mitochondrial</fullName>
        <shortName evidence="1">Glu-AdT subunit C</shortName>
        <ecNumber evidence="1">6.3.5.-</ecNumber>
    </recommendedName>
</protein>
<organism evidence="2 3">
    <name type="scientific">Holothuria leucospilota</name>
    <name type="common">Black long sea cucumber</name>
    <name type="synonym">Mertensiothuria leucospilota</name>
    <dbReference type="NCBI Taxonomy" id="206669"/>
    <lineage>
        <taxon>Eukaryota</taxon>
        <taxon>Metazoa</taxon>
        <taxon>Echinodermata</taxon>
        <taxon>Eleutherozoa</taxon>
        <taxon>Echinozoa</taxon>
        <taxon>Holothuroidea</taxon>
        <taxon>Aspidochirotacea</taxon>
        <taxon>Aspidochirotida</taxon>
        <taxon>Holothuriidae</taxon>
        <taxon>Holothuria</taxon>
    </lineage>
</organism>
<dbReference type="GO" id="GO:0050567">
    <property type="term" value="F:glutaminyl-tRNA synthase (glutamine-hydrolyzing) activity"/>
    <property type="evidence" value="ECO:0007669"/>
    <property type="project" value="UniProtKB-UniRule"/>
</dbReference>
<proteinExistence type="inferred from homology"/>
<comment type="function">
    <text evidence="1">Allows the formation of correctly charged Gln-tRNA(Gln) through the transamidation of misacylated Glu-tRNA(Gln) in the mitochondria. The reaction takes place in the presence of glutamine and ATP through an activated gamma-phospho-Glu-tRNA(Gln).</text>
</comment>
<dbReference type="GO" id="GO:0030956">
    <property type="term" value="C:glutamyl-tRNA(Gln) amidotransferase complex"/>
    <property type="evidence" value="ECO:0007669"/>
    <property type="project" value="UniProtKB-UniRule"/>
</dbReference>
<comment type="subunit">
    <text evidence="1">Subunit of the heterotrimeric GatCAB amidotransferase (AdT) complex, composed of A, B and C subunits.</text>
</comment>
<sequence>MSVAVKFLPILRCSVCRRSYFTSRYQTSKGEKFNRNIPPEPTWQDVDRSKLPKRGVVDSATIELLERLSLVDFNNQAGVDRLMEAVSLADTLQVVDTTGIEPMDSVLEDRCLRLRDDIVTDGNCKGDVMKNAAITCEDYFVAPPGNIPLETKPASRYFKGNPDGDR</sequence>
<reference evidence="2" key="1">
    <citation type="submission" date="2021-10" db="EMBL/GenBank/DDBJ databases">
        <title>Tropical sea cucumber genome reveals ecological adaptation and Cuvierian tubules defense mechanism.</title>
        <authorList>
            <person name="Chen T."/>
        </authorList>
    </citation>
    <scope>NUCLEOTIDE SEQUENCE</scope>
    <source>
        <strain evidence="2">Nanhai2018</strain>
        <tissue evidence="2">Muscle</tissue>
    </source>
</reference>
<comment type="similarity">
    <text evidence="1">Belongs to the GatC family.</text>
</comment>
<keyword evidence="1" id="KW-0436">Ligase</keyword>
<accession>A0A9Q1HE47</accession>
<dbReference type="OrthoDB" id="5394539at2759"/>
<comment type="catalytic activity">
    <reaction evidence="1">
        <text>L-glutamyl-tRNA(Gln) + L-glutamine + ATP + H2O = L-glutaminyl-tRNA(Gln) + L-glutamate + ADP + phosphate + H(+)</text>
        <dbReference type="Rhea" id="RHEA:17521"/>
        <dbReference type="Rhea" id="RHEA-COMP:9681"/>
        <dbReference type="Rhea" id="RHEA-COMP:9684"/>
        <dbReference type="ChEBI" id="CHEBI:15377"/>
        <dbReference type="ChEBI" id="CHEBI:15378"/>
        <dbReference type="ChEBI" id="CHEBI:29985"/>
        <dbReference type="ChEBI" id="CHEBI:30616"/>
        <dbReference type="ChEBI" id="CHEBI:43474"/>
        <dbReference type="ChEBI" id="CHEBI:58359"/>
        <dbReference type="ChEBI" id="CHEBI:78520"/>
        <dbReference type="ChEBI" id="CHEBI:78521"/>
        <dbReference type="ChEBI" id="CHEBI:456216"/>
    </reaction>
</comment>
<dbReference type="PANTHER" id="PTHR15004:SF0">
    <property type="entry name" value="GLUTAMYL-TRNA(GLN) AMIDOTRANSFERASE SUBUNIT C, MITOCHONDRIAL"/>
    <property type="match status" value="1"/>
</dbReference>
<dbReference type="PANTHER" id="PTHR15004">
    <property type="entry name" value="GLUTAMYL-TRNA(GLN) AMIDOTRANSFERASE SUBUNIT C, MITOCHONDRIAL"/>
    <property type="match status" value="1"/>
</dbReference>
<dbReference type="SUPFAM" id="SSF141000">
    <property type="entry name" value="Glu-tRNAGln amidotransferase C subunit"/>
    <property type="match status" value="1"/>
</dbReference>
<dbReference type="AlphaFoldDB" id="A0A9Q1HE47"/>
<keyword evidence="1" id="KW-0547">Nucleotide-binding</keyword>
<keyword evidence="1" id="KW-0648">Protein biosynthesis</keyword>
<dbReference type="EMBL" id="JAIZAY010000004">
    <property type="protein sequence ID" value="KAJ8042899.1"/>
    <property type="molecule type" value="Genomic_DNA"/>
</dbReference>